<gene>
    <name evidence="2" type="ORF">RFI_15716</name>
</gene>
<keyword evidence="1" id="KW-0812">Transmembrane</keyword>
<reference evidence="2 3" key="1">
    <citation type="journal article" date="2013" name="Curr. Biol.">
        <title>The Genome of the Foraminiferan Reticulomyxa filosa.</title>
        <authorList>
            <person name="Glockner G."/>
            <person name="Hulsmann N."/>
            <person name="Schleicher M."/>
            <person name="Noegel A.A."/>
            <person name="Eichinger L."/>
            <person name="Gallinger C."/>
            <person name="Pawlowski J."/>
            <person name="Sierra R."/>
            <person name="Euteneuer U."/>
            <person name="Pillet L."/>
            <person name="Moustafa A."/>
            <person name="Platzer M."/>
            <person name="Groth M."/>
            <person name="Szafranski K."/>
            <person name="Schliwa M."/>
        </authorList>
    </citation>
    <scope>NUCLEOTIDE SEQUENCE [LARGE SCALE GENOMIC DNA]</scope>
</reference>
<evidence type="ECO:0000313" key="3">
    <source>
        <dbReference type="Proteomes" id="UP000023152"/>
    </source>
</evidence>
<keyword evidence="1" id="KW-1133">Transmembrane helix</keyword>
<evidence type="ECO:0000256" key="1">
    <source>
        <dbReference type="SAM" id="Phobius"/>
    </source>
</evidence>
<keyword evidence="3" id="KW-1185">Reference proteome</keyword>
<protein>
    <submittedName>
        <fullName evidence="2">Uncharacterized protein</fullName>
    </submittedName>
</protein>
<name>X6N646_RETFI</name>
<sequence>MGFVHCYFVLHKMNQERIDLRDTENVLRRTMVEIDKNTVAYKNTQILIKMPAVELFHLIYGNLDAVTAFYKHLNVEFAMENGIEADRNKKTTLFFFFFFGCCMYVRCFFFLGGGIMLAFIELIQLYTWCRQHFAYVWEEEEEKKEENEKKVEKNNELNMYVNVSLIKTIWNNKIGYIQLSHKIPQSTINSIHFMDANYAKYYRAIRHSFSLKKEDQWVQVLKMKYVLLFYKFLQRGEAEYELNVSHNLFEQARQVLQMTQKLTNLQHNNSIFVHETILVLTRILSELFDLLDDSLMRFRKTEFFQTQLHAIIPPL</sequence>
<dbReference type="AlphaFoldDB" id="X6N646"/>
<accession>X6N646</accession>
<feature type="transmembrane region" description="Helical" evidence="1">
    <location>
        <begin position="93"/>
        <end position="120"/>
    </location>
</feature>
<proteinExistence type="predicted"/>
<comment type="caution">
    <text evidence="2">The sequence shown here is derived from an EMBL/GenBank/DDBJ whole genome shotgun (WGS) entry which is preliminary data.</text>
</comment>
<dbReference type="EMBL" id="ASPP01011570">
    <property type="protein sequence ID" value="ETO21491.1"/>
    <property type="molecule type" value="Genomic_DNA"/>
</dbReference>
<keyword evidence="1" id="KW-0472">Membrane</keyword>
<evidence type="ECO:0000313" key="2">
    <source>
        <dbReference type="EMBL" id="ETO21491.1"/>
    </source>
</evidence>
<dbReference type="Proteomes" id="UP000023152">
    <property type="component" value="Unassembled WGS sequence"/>
</dbReference>
<organism evidence="2 3">
    <name type="scientific">Reticulomyxa filosa</name>
    <dbReference type="NCBI Taxonomy" id="46433"/>
    <lineage>
        <taxon>Eukaryota</taxon>
        <taxon>Sar</taxon>
        <taxon>Rhizaria</taxon>
        <taxon>Retaria</taxon>
        <taxon>Foraminifera</taxon>
        <taxon>Monothalamids</taxon>
        <taxon>Reticulomyxidae</taxon>
        <taxon>Reticulomyxa</taxon>
    </lineage>
</organism>